<dbReference type="AlphaFoldDB" id="A0AA37W2M2"/>
<dbReference type="PANTHER" id="PTHR38686:SF1">
    <property type="entry name" value="APOLIPOPROTEIN N-ACYLTRANSFERASE"/>
    <property type="match status" value="1"/>
</dbReference>
<keyword evidence="6 9" id="KW-1133">Transmembrane helix</keyword>
<dbReference type="EMBL" id="BSNC01000013">
    <property type="protein sequence ID" value="GLP98007.1"/>
    <property type="molecule type" value="Genomic_DNA"/>
</dbReference>
<dbReference type="HAMAP" id="MF_01148">
    <property type="entry name" value="Lnt"/>
    <property type="match status" value="1"/>
</dbReference>
<feature type="domain" description="CN hydrolase" evidence="10">
    <location>
        <begin position="222"/>
        <end position="465"/>
    </location>
</feature>
<dbReference type="InterPro" id="IPR003010">
    <property type="entry name" value="C-N_Hydrolase"/>
</dbReference>
<keyword evidence="7 9" id="KW-0472">Membrane</keyword>
<dbReference type="GO" id="GO:0042158">
    <property type="term" value="P:lipoprotein biosynthetic process"/>
    <property type="evidence" value="ECO:0007669"/>
    <property type="project" value="UniProtKB-UniRule"/>
</dbReference>
<name>A0AA37W2M2_9GAMM</name>
<dbReference type="InterPro" id="IPR036526">
    <property type="entry name" value="C-N_Hydrolase_sf"/>
</dbReference>
<feature type="transmembrane region" description="Helical" evidence="9">
    <location>
        <begin position="83"/>
        <end position="108"/>
    </location>
</feature>
<proteinExistence type="inferred from homology"/>
<keyword evidence="4 9" id="KW-0808">Transferase</keyword>
<evidence type="ECO:0000259" key="10">
    <source>
        <dbReference type="PROSITE" id="PS50263"/>
    </source>
</evidence>
<sequence>MNPSRVWIATLIAWLAGASTALAYAPYNLSPIAAIALAVPLWLSQGRSNKGLAAIWFGYGFGKFAVGISWVHVSMAVYGGLPLAVSIALMAGLAAYLALYPMLAGLLLKRLTGDFKPLPVLLGFPLIWTLTEWLRGQLLTGFPWIWEGYALADTPLADLASIIGTLGLTGLMAALGASVYALTRASYKPSLVLWLVVALSAMLPSKLTPMPEAQKTIDVALVQGNIEQSMKWRPERLWPTLVKYLELSRPHKQADLIVWPEAAIPAPEHQLMEFIQFAANEVKETPSNIISGTILVQDGEYYNSLRVLTDSDSTLLNAGERYDKHHLLPIGEFVPFGDLLRPLAPFFNLPMSSFTRGGYQQTNLKASGVDLLPAICYEIAFPEQVRANLSEDTELLLTVSNDAWFGTSAGPLQHMQIAQMRSIELGRPLLRTTNNGVTAIVDASGTITHKIEQFEEGVLRADVALVKRDTVFAQFGHSLWWILALLGGVAAFWVNRRLVD</sequence>
<keyword evidence="8 9" id="KW-0012">Acyltransferase</keyword>
<evidence type="ECO:0000313" key="11">
    <source>
        <dbReference type="EMBL" id="GLP98007.1"/>
    </source>
</evidence>
<evidence type="ECO:0000256" key="4">
    <source>
        <dbReference type="ARBA" id="ARBA00022679"/>
    </source>
</evidence>
<protein>
    <recommendedName>
        <fullName evidence="9">Apolipoprotein N-acyltransferase</fullName>
        <shortName evidence="9">ALP N-acyltransferase</shortName>
        <ecNumber evidence="9">2.3.1.269</ecNumber>
    </recommendedName>
</protein>
<dbReference type="GO" id="GO:0005886">
    <property type="term" value="C:plasma membrane"/>
    <property type="evidence" value="ECO:0007669"/>
    <property type="project" value="UniProtKB-SubCell"/>
</dbReference>
<dbReference type="PROSITE" id="PS50263">
    <property type="entry name" value="CN_HYDROLASE"/>
    <property type="match status" value="1"/>
</dbReference>
<evidence type="ECO:0000256" key="8">
    <source>
        <dbReference type="ARBA" id="ARBA00023315"/>
    </source>
</evidence>
<comment type="caution">
    <text evidence="9">Lacks conserved residue(s) required for the propagation of feature annotation.</text>
</comment>
<evidence type="ECO:0000256" key="9">
    <source>
        <dbReference type="HAMAP-Rule" id="MF_01148"/>
    </source>
</evidence>
<reference evidence="11" key="1">
    <citation type="journal article" date="2014" name="Int. J. Syst. Evol. Microbiol.">
        <title>Complete genome sequence of Corynebacterium casei LMG S-19264T (=DSM 44701T), isolated from a smear-ripened cheese.</title>
        <authorList>
            <consortium name="US DOE Joint Genome Institute (JGI-PGF)"/>
            <person name="Walter F."/>
            <person name="Albersmeier A."/>
            <person name="Kalinowski J."/>
            <person name="Ruckert C."/>
        </authorList>
    </citation>
    <scope>NUCLEOTIDE SEQUENCE</scope>
    <source>
        <strain evidence="11">NBRC 101628</strain>
    </source>
</reference>
<dbReference type="GO" id="GO:0016410">
    <property type="term" value="F:N-acyltransferase activity"/>
    <property type="evidence" value="ECO:0007669"/>
    <property type="project" value="UniProtKB-UniRule"/>
</dbReference>
<keyword evidence="3 9" id="KW-1003">Cell membrane</keyword>
<evidence type="ECO:0000313" key="12">
    <source>
        <dbReference type="Proteomes" id="UP001161422"/>
    </source>
</evidence>
<comment type="function">
    <text evidence="9">Catalyzes the phospholipid dependent N-acylation of the N-terminal cysteine of apolipoprotein, the last step in lipoprotein maturation.</text>
</comment>
<dbReference type="NCBIfam" id="TIGR00546">
    <property type="entry name" value="lnt"/>
    <property type="match status" value="1"/>
</dbReference>
<accession>A0AA37W2M2</accession>
<dbReference type="Pfam" id="PF00795">
    <property type="entry name" value="CN_hydrolase"/>
    <property type="match status" value="1"/>
</dbReference>
<dbReference type="SUPFAM" id="SSF56317">
    <property type="entry name" value="Carbon-nitrogen hydrolase"/>
    <property type="match status" value="1"/>
</dbReference>
<dbReference type="Gene3D" id="3.60.110.10">
    <property type="entry name" value="Carbon-nitrogen hydrolase"/>
    <property type="match status" value="1"/>
</dbReference>
<dbReference type="Pfam" id="PF20154">
    <property type="entry name" value="LNT_N"/>
    <property type="match status" value="1"/>
</dbReference>
<gene>
    <name evidence="9 11" type="primary">lnt</name>
    <name evidence="11" type="ORF">GCM10007895_33140</name>
</gene>
<keyword evidence="5 9" id="KW-0812">Transmembrane</keyword>
<reference evidence="11" key="2">
    <citation type="submission" date="2023-01" db="EMBL/GenBank/DDBJ databases">
        <title>Draft genome sequence of Paraferrimonas sedimenticola strain NBRC 101628.</title>
        <authorList>
            <person name="Sun Q."/>
            <person name="Mori K."/>
        </authorList>
    </citation>
    <scope>NUCLEOTIDE SEQUENCE</scope>
    <source>
        <strain evidence="11">NBRC 101628</strain>
    </source>
</reference>
<keyword evidence="12" id="KW-1185">Reference proteome</keyword>
<evidence type="ECO:0000256" key="7">
    <source>
        <dbReference type="ARBA" id="ARBA00023136"/>
    </source>
</evidence>
<comment type="catalytic activity">
    <reaction evidence="9">
        <text>N-terminal S-1,2-diacyl-sn-glyceryl-L-cysteinyl-[lipoprotein] + a glycerophospholipid = N-acyl-S-1,2-diacyl-sn-glyceryl-L-cysteinyl-[lipoprotein] + a 2-acyl-sn-glycero-3-phospholipid + H(+)</text>
        <dbReference type="Rhea" id="RHEA:48228"/>
        <dbReference type="Rhea" id="RHEA-COMP:14681"/>
        <dbReference type="Rhea" id="RHEA-COMP:14684"/>
        <dbReference type="ChEBI" id="CHEBI:15378"/>
        <dbReference type="ChEBI" id="CHEBI:136912"/>
        <dbReference type="ChEBI" id="CHEBI:140656"/>
        <dbReference type="ChEBI" id="CHEBI:140657"/>
        <dbReference type="ChEBI" id="CHEBI:140660"/>
        <dbReference type="EC" id="2.3.1.269"/>
    </reaction>
</comment>
<dbReference type="CDD" id="cd07571">
    <property type="entry name" value="ALP_N-acyl_transferase"/>
    <property type="match status" value="1"/>
</dbReference>
<dbReference type="RefSeq" id="WP_095504488.1">
    <property type="nucleotide sequence ID" value="NZ_BSNC01000013.1"/>
</dbReference>
<feature type="transmembrane region" description="Helical" evidence="9">
    <location>
        <begin position="51"/>
        <end position="71"/>
    </location>
</feature>
<feature type="transmembrane region" description="Helical" evidence="9">
    <location>
        <begin position="478"/>
        <end position="495"/>
    </location>
</feature>
<comment type="caution">
    <text evidence="11">The sequence shown here is derived from an EMBL/GenBank/DDBJ whole genome shotgun (WGS) entry which is preliminary data.</text>
</comment>
<evidence type="ECO:0000256" key="1">
    <source>
        <dbReference type="ARBA" id="ARBA00004651"/>
    </source>
</evidence>
<comment type="subcellular location">
    <subcellularLocation>
        <location evidence="1 9">Cell membrane</location>
        <topology evidence="1 9">Multi-pass membrane protein</topology>
    </subcellularLocation>
</comment>
<dbReference type="EC" id="2.3.1.269" evidence="9"/>
<comment type="pathway">
    <text evidence="9">Protein modification; lipoprotein biosynthesis (N-acyl transfer).</text>
</comment>
<evidence type="ECO:0000256" key="3">
    <source>
        <dbReference type="ARBA" id="ARBA00022475"/>
    </source>
</evidence>
<comment type="similarity">
    <text evidence="2 9">Belongs to the CN hydrolase family. Apolipoprotein N-acyltransferase subfamily.</text>
</comment>
<organism evidence="11 12">
    <name type="scientific">Paraferrimonas sedimenticola</name>
    <dbReference type="NCBI Taxonomy" id="375674"/>
    <lineage>
        <taxon>Bacteria</taxon>
        <taxon>Pseudomonadati</taxon>
        <taxon>Pseudomonadota</taxon>
        <taxon>Gammaproteobacteria</taxon>
        <taxon>Alteromonadales</taxon>
        <taxon>Ferrimonadaceae</taxon>
        <taxon>Paraferrimonas</taxon>
    </lineage>
</organism>
<dbReference type="PANTHER" id="PTHR38686">
    <property type="entry name" value="APOLIPOPROTEIN N-ACYLTRANSFERASE"/>
    <property type="match status" value="1"/>
</dbReference>
<feature type="transmembrane region" description="Helical" evidence="9">
    <location>
        <begin position="159"/>
        <end position="183"/>
    </location>
</feature>
<dbReference type="Proteomes" id="UP001161422">
    <property type="component" value="Unassembled WGS sequence"/>
</dbReference>
<dbReference type="InterPro" id="IPR045378">
    <property type="entry name" value="LNT_N"/>
</dbReference>
<evidence type="ECO:0000256" key="6">
    <source>
        <dbReference type="ARBA" id="ARBA00022989"/>
    </source>
</evidence>
<dbReference type="InterPro" id="IPR004563">
    <property type="entry name" value="Apolipo_AcylTrfase"/>
</dbReference>
<evidence type="ECO:0000256" key="5">
    <source>
        <dbReference type="ARBA" id="ARBA00022692"/>
    </source>
</evidence>
<evidence type="ECO:0000256" key="2">
    <source>
        <dbReference type="ARBA" id="ARBA00010065"/>
    </source>
</evidence>